<gene>
    <name evidence="2" type="ORF">BCR42DRAFT_419468</name>
</gene>
<name>A0A1X2IBG4_9FUNG</name>
<feature type="transmembrane region" description="Helical" evidence="1">
    <location>
        <begin position="23"/>
        <end position="46"/>
    </location>
</feature>
<evidence type="ECO:0000313" key="3">
    <source>
        <dbReference type="Proteomes" id="UP000193560"/>
    </source>
</evidence>
<reference evidence="2 3" key="1">
    <citation type="submission" date="2016-07" db="EMBL/GenBank/DDBJ databases">
        <title>Pervasive Adenine N6-methylation of Active Genes in Fungi.</title>
        <authorList>
            <consortium name="DOE Joint Genome Institute"/>
            <person name="Mondo S.J."/>
            <person name="Dannebaum R.O."/>
            <person name="Kuo R.C."/>
            <person name="Labutti K."/>
            <person name="Haridas S."/>
            <person name="Kuo A."/>
            <person name="Salamov A."/>
            <person name="Ahrendt S.R."/>
            <person name="Lipzen A."/>
            <person name="Sullivan W."/>
            <person name="Andreopoulos W.B."/>
            <person name="Clum A."/>
            <person name="Lindquist E."/>
            <person name="Daum C."/>
            <person name="Ramamoorthy G.K."/>
            <person name="Gryganskyi A."/>
            <person name="Culley D."/>
            <person name="Magnuson J.K."/>
            <person name="James T.Y."/>
            <person name="O'Malley M.A."/>
            <person name="Stajich J.E."/>
            <person name="Spatafora J.W."/>
            <person name="Visel A."/>
            <person name="Grigoriev I.V."/>
        </authorList>
    </citation>
    <scope>NUCLEOTIDE SEQUENCE [LARGE SCALE GENOMIC DNA]</scope>
    <source>
        <strain evidence="2 3">NRRL 1336</strain>
    </source>
</reference>
<dbReference type="EMBL" id="MCGE01000017">
    <property type="protein sequence ID" value="ORZ13235.1"/>
    <property type="molecule type" value="Genomic_DNA"/>
</dbReference>
<organism evidence="2 3">
    <name type="scientific">Absidia repens</name>
    <dbReference type="NCBI Taxonomy" id="90262"/>
    <lineage>
        <taxon>Eukaryota</taxon>
        <taxon>Fungi</taxon>
        <taxon>Fungi incertae sedis</taxon>
        <taxon>Mucoromycota</taxon>
        <taxon>Mucoromycotina</taxon>
        <taxon>Mucoromycetes</taxon>
        <taxon>Mucorales</taxon>
        <taxon>Cunninghamellaceae</taxon>
        <taxon>Absidia</taxon>
    </lineage>
</organism>
<evidence type="ECO:0000256" key="1">
    <source>
        <dbReference type="SAM" id="Phobius"/>
    </source>
</evidence>
<keyword evidence="1" id="KW-0812">Transmembrane</keyword>
<comment type="caution">
    <text evidence="2">The sequence shown here is derived from an EMBL/GenBank/DDBJ whole genome shotgun (WGS) entry which is preliminary data.</text>
</comment>
<keyword evidence="1" id="KW-1133">Transmembrane helix</keyword>
<dbReference type="Proteomes" id="UP000193560">
    <property type="component" value="Unassembled WGS sequence"/>
</dbReference>
<sequence length="51" mass="5686">MNTSPLPNHKVTPYMSSGTIDGIFVVACYTLWIIAISWNVVGGYLVDTIYY</sequence>
<keyword evidence="3" id="KW-1185">Reference proteome</keyword>
<keyword evidence="1" id="KW-0472">Membrane</keyword>
<evidence type="ECO:0000313" key="2">
    <source>
        <dbReference type="EMBL" id="ORZ13235.1"/>
    </source>
</evidence>
<proteinExistence type="predicted"/>
<dbReference type="AlphaFoldDB" id="A0A1X2IBG4"/>
<protein>
    <submittedName>
        <fullName evidence="2">Uncharacterized protein</fullName>
    </submittedName>
</protein>
<accession>A0A1X2IBG4</accession>